<sequence>MRETLLTPELRNLLAADVRKADPTVTADIAARGVGQMAAFLVAGSRTHLPLSPSELVDTFWHAFILRTEAYGEFSQRVAGCMIHHRPELLERSEHGGAKAVRQRTIDAIAAAGFAVDLGFWPELDVADCNQCHAGCHDSPKSA</sequence>
<organism evidence="1 2">
    <name type="scientific">Streptomyces lacrimifluminis</name>
    <dbReference type="NCBI Taxonomy" id="1500077"/>
    <lineage>
        <taxon>Bacteria</taxon>
        <taxon>Bacillati</taxon>
        <taxon>Actinomycetota</taxon>
        <taxon>Actinomycetes</taxon>
        <taxon>Kitasatosporales</taxon>
        <taxon>Streptomycetaceae</taxon>
        <taxon>Streptomyces</taxon>
    </lineage>
</organism>
<protein>
    <submittedName>
        <fullName evidence="1">Uncharacterized protein</fullName>
    </submittedName>
</protein>
<reference evidence="1" key="1">
    <citation type="journal article" date="2014" name="Int. J. Syst. Evol. Microbiol.">
        <title>Complete genome sequence of Corynebacterium casei LMG S-19264T (=DSM 44701T), isolated from a smear-ripened cheese.</title>
        <authorList>
            <consortium name="US DOE Joint Genome Institute (JGI-PGF)"/>
            <person name="Walter F."/>
            <person name="Albersmeier A."/>
            <person name="Kalinowski J."/>
            <person name="Ruckert C."/>
        </authorList>
    </citation>
    <scope>NUCLEOTIDE SEQUENCE</scope>
    <source>
        <strain evidence="1">CGMCC 4.7272</strain>
    </source>
</reference>
<proteinExistence type="predicted"/>
<dbReference type="RefSeq" id="WP_189148052.1">
    <property type="nucleotide sequence ID" value="NZ_BAABER010000025.1"/>
</dbReference>
<dbReference type="EMBL" id="BMMU01000009">
    <property type="protein sequence ID" value="GGJ33414.1"/>
    <property type="molecule type" value="Genomic_DNA"/>
</dbReference>
<gene>
    <name evidence="1" type="ORF">GCM10012282_32580</name>
</gene>
<comment type="caution">
    <text evidence="1">The sequence shown here is derived from an EMBL/GenBank/DDBJ whole genome shotgun (WGS) entry which is preliminary data.</text>
</comment>
<evidence type="ECO:0000313" key="2">
    <source>
        <dbReference type="Proteomes" id="UP000625682"/>
    </source>
</evidence>
<evidence type="ECO:0000313" key="1">
    <source>
        <dbReference type="EMBL" id="GGJ33414.1"/>
    </source>
</evidence>
<reference evidence="1" key="2">
    <citation type="submission" date="2020-09" db="EMBL/GenBank/DDBJ databases">
        <authorList>
            <person name="Sun Q."/>
            <person name="Zhou Y."/>
        </authorList>
    </citation>
    <scope>NUCLEOTIDE SEQUENCE</scope>
    <source>
        <strain evidence="1">CGMCC 4.7272</strain>
    </source>
</reference>
<name>A0A917NVQ5_9ACTN</name>
<accession>A0A917NVQ5</accession>
<dbReference type="AlphaFoldDB" id="A0A917NVQ5"/>
<keyword evidence="2" id="KW-1185">Reference proteome</keyword>
<dbReference type="Proteomes" id="UP000625682">
    <property type="component" value="Unassembled WGS sequence"/>
</dbReference>